<sequence length="374" mass="39859">MRRMSRIAAAVMAGLLIAPGASFAQDAEGDGSSARALNESKALAVVANAIEGAIRPGYAALEEAARKQVASVEALCATPGEDKLLEARDGFEEQVSAYAGIEFVRFGPIREDNRLERLVFFPDPRGVTRRQVEELLAEEDESASTAESLAQKSVAVQGLPALEFVLFGEGSDTLATADAAYRCSYGEAIAQNVASIAGEITEAWAEDDGIYKRLTAPKADDPAYRNASDSIGEIISVFTEGLKIIRDQRIRPALGEEGTPPKAYLFLFNRSGNALAALQADFAGLSTMFEAASFTEVLPKDEAFLQNSISFEFQEARATLDDAEGPLSDTVADEDVRGKLDYAMIVAGSLRSQFENQLAASLGLSTGFSSLDGD</sequence>
<dbReference type="Pfam" id="PF09375">
    <property type="entry name" value="Peptidase_M75"/>
    <property type="match status" value="1"/>
</dbReference>
<feature type="domain" description="Imelysin-like" evidence="4">
    <location>
        <begin position="54"/>
        <end position="343"/>
    </location>
</feature>
<evidence type="ECO:0000256" key="1">
    <source>
        <dbReference type="ARBA" id="ARBA00004196"/>
    </source>
</evidence>
<feature type="chain" id="PRO_5006058261" description="Imelysin-like domain-containing protein" evidence="3">
    <location>
        <begin position="25"/>
        <end position="374"/>
    </location>
</feature>
<dbReference type="EMBL" id="LC066396">
    <property type="protein sequence ID" value="BAT31011.1"/>
    <property type="molecule type" value="Genomic_DNA"/>
</dbReference>
<proteinExistence type="predicted"/>
<dbReference type="InterPro" id="IPR034984">
    <property type="entry name" value="Imelysin-like_IPPA"/>
</dbReference>
<dbReference type="GO" id="GO:0030313">
    <property type="term" value="C:cell envelope"/>
    <property type="evidence" value="ECO:0007669"/>
    <property type="project" value="UniProtKB-SubCell"/>
</dbReference>
<dbReference type="OrthoDB" id="5729110at2"/>
<evidence type="ECO:0000259" key="4">
    <source>
        <dbReference type="Pfam" id="PF09375"/>
    </source>
</evidence>
<accession>A0A0P0Z925</accession>
<name>A0A0P0Z925_9HYPH</name>
<dbReference type="InterPro" id="IPR038352">
    <property type="entry name" value="Imelysin_sf"/>
</dbReference>
<reference evidence="5" key="1">
    <citation type="journal article" date="2015" name="Proc. Natl. Acad. Sci. U.S.A.">
        <title>Bacterial clade with the ribosomal RNA operon on a small plasmid rather than the chromosome.</title>
        <authorList>
            <person name="Anda M."/>
            <person name="Ohtsubo Y."/>
            <person name="Okubo T."/>
            <person name="Sugawara M."/>
            <person name="Nagata Y."/>
            <person name="Tsuda M."/>
            <person name="Minamisawa K."/>
            <person name="Mitsui H."/>
        </authorList>
    </citation>
    <scope>NUCLEOTIDE SEQUENCE</scope>
    <source>
        <strain evidence="5">DSM 15513</strain>
    </source>
</reference>
<evidence type="ECO:0000256" key="3">
    <source>
        <dbReference type="SAM" id="SignalP"/>
    </source>
</evidence>
<keyword evidence="2 3" id="KW-0732">Signal</keyword>
<dbReference type="InterPro" id="IPR018976">
    <property type="entry name" value="Imelysin-like"/>
</dbReference>
<dbReference type="CDD" id="cd14659">
    <property type="entry name" value="Imelysin-like_IPPA"/>
    <property type="match status" value="1"/>
</dbReference>
<dbReference type="Gene3D" id="1.20.1420.20">
    <property type="entry name" value="M75 peptidase, HXXE motif"/>
    <property type="match status" value="1"/>
</dbReference>
<dbReference type="AlphaFoldDB" id="A0A0P0Z925"/>
<comment type="subcellular location">
    <subcellularLocation>
        <location evidence="1">Cell envelope</location>
    </subcellularLocation>
</comment>
<evidence type="ECO:0000313" key="5">
    <source>
        <dbReference type="EMBL" id="BAT31011.1"/>
    </source>
</evidence>
<feature type="signal peptide" evidence="3">
    <location>
        <begin position="1"/>
        <end position="24"/>
    </location>
</feature>
<evidence type="ECO:0000256" key="2">
    <source>
        <dbReference type="ARBA" id="ARBA00022729"/>
    </source>
</evidence>
<protein>
    <recommendedName>
        <fullName evidence="4">Imelysin-like domain-containing protein</fullName>
    </recommendedName>
</protein>
<organism evidence="5">
    <name type="scientific">Fulvimarina pelagi</name>
    <dbReference type="NCBI Taxonomy" id="217511"/>
    <lineage>
        <taxon>Bacteria</taxon>
        <taxon>Pseudomonadati</taxon>
        <taxon>Pseudomonadota</taxon>
        <taxon>Alphaproteobacteria</taxon>
        <taxon>Hyphomicrobiales</taxon>
        <taxon>Aurantimonadaceae</taxon>
        <taxon>Fulvimarina</taxon>
    </lineage>
</organism>
<dbReference type="RefSeq" id="WP_050765088.1">
    <property type="nucleotide sequence ID" value="NZ_BBWO01000031.1"/>
</dbReference>